<keyword evidence="4" id="KW-0812">Transmembrane</keyword>
<dbReference type="PANTHER" id="PTHR11360:SF284">
    <property type="entry name" value="EG:103B4.3 PROTEIN-RELATED"/>
    <property type="match status" value="1"/>
</dbReference>
<feature type="transmembrane region" description="Helical" evidence="4">
    <location>
        <begin position="473"/>
        <end position="493"/>
    </location>
</feature>
<evidence type="ECO:0000256" key="2">
    <source>
        <dbReference type="ARBA" id="ARBA00006727"/>
    </source>
</evidence>
<dbReference type="Gene3D" id="1.20.1250.20">
    <property type="entry name" value="MFS general substrate transporter like domains"/>
    <property type="match status" value="2"/>
</dbReference>
<dbReference type="InterPro" id="IPR020846">
    <property type="entry name" value="MFS_dom"/>
</dbReference>
<comment type="similarity">
    <text evidence="2">Belongs to the major facilitator superfamily. Monocarboxylate porter (TC 2.A.1.13) family.</text>
</comment>
<evidence type="ECO:0000313" key="7">
    <source>
        <dbReference type="Proteomes" id="UP001209540"/>
    </source>
</evidence>
<feature type="transmembrane region" description="Helical" evidence="4">
    <location>
        <begin position="215"/>
        <end position="233"/>
    </location>
</feature>
<evidence type="ECO:0000256" key="4">
    <source>
        <dbReference type="SAM" id="Phobius"/>
    </source>
</evidence>
<feature type="transmembrane region" description="Helical" evidence="4">
    <location>
        <begin position="245"/>
        <end position="265"/>
    </location>
</feature>
<feature type="transmembrane region" description="Helical" evidence="4">
    <location>
        <begin position="380"/>
        <end position="401"/>
    </location>
</feature>
<feature type="transmembrane region" description="Helical" evidence="4">
    <location>
        <begin position="350"/>
        <end position="373"/>
    </location>
</feature>
<evidence type="ECO:0000256" key="3">
    <source>
        <dbReference type="SAM" id="MobiDB-lite"/>
    </source>
</evidence>
<dbReference type="Proteomes" id="UP001209540">
    <property type="component" value="Unassembled WGS sequence"/>
</dbReference>
<comment type="subcellular location">
    <subcellularLocation>
        <location evidence="1">Membrane</location>
        <topology evidence="1">Multi-pass membrane protein</topology>
    </subcellularLocation>
</comment>
<comment type="caution">
    <text evidence="6">The sequence shown here is derived from an EMBL/GenBank/DDBJ whole genome shotgun (WGS) entry which is preliminary data.</text>
</comment>
<organism evidence="6 7">
    <name type="scientific">Phascolomyces articulosus</name>
    <dbReference type="NCBI Taxonomy" id="60185"/>
    <lineage>
        <taxon>Eukaryota</taxon>
        <taxon>Fungi</taxon>
        <taxon>Fungi incertae sedis</taxon>
        <taxon>Mucoromycota</taxon>
        <taxon>Mucoromycotina</taxon>
        <taxon>Mucoromycetes</taxon>
        <taxon>Mucorales</taxon>
        <taxon>Lichtheimiaceae</taxon>
        <taxon>Phascolomyces</taxon>
    </lineage>
</organism>
<feature type="transmembrane region" description="Helical" evidence="4">
    <location>
        <begin position="442"/>
        <end position="461"/>
    </location>
</feature>
<feature type="region of interest" description="Disordered" evidence="3">
    <location>
        <begin position="26"/>
        <end position="45"/>
    </location>
</feature>
<evidence type="ECO:0000256" key="1">
    <source>
        <dbReference type="ARBA" id="ARBA00004141"/>
    </source>
</evidence>
<dbReference type="InterPro" id="IPR036259">
    <property type="entry name" value="MFS_trans_sf"/>
</dbReference>
<feature type="transmembrane region" description="Helical" evidence="4">
    <location>
        <begin position="178"/>
        <end position="203"/>
    </location>
</feature>
<gene>
    <name evidence="6" type="ORF">BDA99DRAFT_533353</name>
</gene>
<protein>
    <submittedName>
        <fullName evidence="6">Major facilitator superfamily domain-containing protein</fullName>
    </submittedName>
</protein>
<accession>A0AAD5KLN5</accession>
<feature type="compositionally biased region" description="Basic and acidic residues" evidence="3">
    <location>
        <begin position="287"/>
        <end position="298"/>
    </location>
</feature>
<dbReference type="Pfam" id="PF07690">
    <property type="entry name" value="MFS_1"/>
    <property type="match status" value="2"/>
</dbReference>
<keyword evidence="7" id="KW-1185">Reference proteome</keyword>
<dbReference type="PROSITE" id="PS50850">
    <property type="entry name" value="MFS"/>
    <property type="match status" value="1"/>
</dbReference>
<keyword evidence="4" id="KW-0472">Membrane</keyword>
<dbReference type="AlphaFoldDB" id="A0AAD5KLN5"/>
<keyword evidence="4" id="KW-1133">Transmembrane helix</keyword>
<evidence type="ECO:0000259" key="5">
    <source>
        <dbReference type="PROSITE" id="PS50850"/>
    </source>
</evidence>
<dbReference type="GO" id="GO:0022857">
    <property type="term" value="F:transmembrane transporter activity"/>
    <property type="evidence" value="ECO:0007669"/>
    <property type="project" value="InterPro"/>
</dbReference>
<evidence type="ECO:0000313" key="6">
    <source>
        <dbReference type="EMBL" id="KAI9274738.1"/>
    </source>
</evidence>
<dbReference type="InterPro" id="IPR050327">
    <property type="entry name" value="Proton-linked_MCT"/>
</dbReference>
<proteinExistence type="inferred from homology"/>
<feature type="region of interest" description="Disordered" evidence="3">
    <location>
        <begin position="276"/>
        <end position="298"/>
    </location>
</feature>
<feature type="transmembrane region" description="Helical" evidence="4">
    <location>
        <begin position="311"/>
        <end position="330"/>
    </location>
</feature>
<dbReference type="InterPro" id="IPR011701">
    <property type="entry name" value="MFS"/>
</dbReference>
<feature type="transmembrane region" description="Helical" evidence="4">
    <location>
        <begin position="85"/>
        <end position="105"/>
    </location>
</feature>
<dbReference type="SUPFAM" id="SSF103473">
    <property type="entry name" value="MFS general substrate transporter"/>
    <property type="match status" value="1"/>
</dbReference>
<dbReference type="EMBL" id="JAIXMP010000004">
    <property type="protein sequence ID" value="KAI9274738.1"/>
    <property type="molecule type" value="Genomic_DNA"/>
</dbReference>
<feature type="domain" description="Major facilitator superfamily (MFS) profile" evidence="5">
    <location>
        <begin position="79"/>
        <end position="502"/>
    </location>
</feature>
<feature type="transmembrane region" description="Helical" evidence="4">
    <location>
        <begin position="151"/>
        <end position="172"/>
    </location>
</feature>
<reference evidence="6" key="1">
    <citation type="journal article" date="2022" name="IScience">
        <title>Evolution of zygomycete secretomes and the origins of terrestrial fungal ecologies.</title>
        <authorList>
            <person name="Chang Y."/>
            <person name="Wang Y."/>
            <person name="Mondo S."/>
            <person name="Ahrendt S."/>
            <person name="Andreopoulos W."/>
            <person name="Barry K."/>
            <person name="Beard J."/>
            <person name="Benny G.L."/>
            <person name="Blankenship S."/>
            <person name="Bonito G."/>
            <person name="Cuomo C."/>
            <person name="Desiro A."/>
            <person name="Gervers K.A."/>
            <person name="Hundley H."/>
            <person name="Kuo A."/>
            <person name="LaButti K."/>
            <person name="Lang B.F."/>
            <person name="Lipzen A."/>
            <person name="O'Donnell K."/>
            <person name="Pangilinan J."/>
            <person name="Reynolds N."/>
            <person name="Sandor L."/>
            <person name="Smith M.E."/>
            <person name="Tsang A."/>
            <person name="Grigoriev I.V."/>
            <person name="Stajich J.E."/>
            <person name="Spatafora J.W."/>
        </authorList>
    </citation>
    <scope>NUCLEOTIDE SEQUENCE</scope>
    <source>
        <strain evidence="6">RSA 2281</strain>
    </source>
</reference>
<dbReference type="GO" id="GO:0016020">
    <property type="term" value="C:membrane"/>
    <property type="evidence" value="ECO:0007669"/>
    <property type="project" value="UniProtKB-SubCell"/>
</dbReference>
<sequence length="505" mass="55939">MKNRNYMSMSNPEGYKTQAAFSTAKDERQSVLETKDSTSNHLEDPMHYNQETLEEDNNITAEHNEEQQSIYLHKTTTDVMDGKQAWIFLMALLFTVLFIGLPAMWGVMQDYYLRNQIFSEPNLVMRLTFVGTLFYIFAGMGVFVGNIIYSVFGLTVIHIAAIVLFASGLILASFSNSIWQLFITFGFLSGTGAAFTMTIGFRLIPIWFLKYRSTATGFLASGIPASGVVYPLLVNKLNATLGISWSYRVPALMFLTAALATYPFIKEPKHINNDIKQDEEGNITASRENKEPEKKKQDTRKLIRDMVDTRVLKNLNLVLYCTINILYYYSSSMVNIFVPSSATAIGLSDIQGALGSAVLFATGAIGAIISGILADKIGIFNTLILCFTTASLATLIIWIFAHSAVTFFLFVVIHGLVYQAFFSVTTSALITIVGIERYPAALGYRTLSSSLSVLGPFVAIYLDSLNTNMEPYFYCKVFAGTGYGLCALLALVIKFRITSTPIANI</sequence>
<feature type="transmembrane region" description="Helical" evidence="4">
    <location>
        <begin position="407"/>
        <end position="435"/>
    </location>
</feature>
<reference evidence="6" key="2">
    <citation type="submission" date="2023-02" db="EMBL/GenBank/DDBJ databases">
        <authorList>
            <consortium name="DOE Joint Genome Institute"/>
            <person name="Mondo S.J."/>
            <person name="Chang Y."/>
            <person name="Wang Y."/>
            <person name="Ahrendt S."/>
            <person name="Andreopoulos W."/>
            <person name="Barry K."/>
            <person name="Beard J."/>
            <person name="Benny G.L."/>
            <person name="Blankenship S."/>
            <person name="Bonito G."/>
            <person name="Cuomo C."/>
            <person name="Desiro A."/>
            <person name="Gervers K.A."/>
            <person name="Hundley H."/>
            <person name="Kuo A."/>
            <person name="LaButti K."/>
            <person name="Lang B.F."/>
            <person name="Lipzen A."/>
            <person name="O'Donnell K."/>
            <person name="Pangilinan J."/>
            <person name="Reynolds N."/>
            <person name="Sandor L."/>
            <person name="Smith M.W."/>
            <person name="Tsang A."/>
            <person name="Grigoriev I.V."/>
            <person name="Stajich J.E."/>
            <person name="Spatafora J.W."/>
        </authorList>
    </citation>
    <scope>NUCLEOTIDE SEQUENCE</scope>
    <source>
        <strain evidence="6">RSA 2281</strain>
    </source>
</reference>
<feature type="transmembrane region" description="Helical" evidence="4">
    <location>
        <begin position="125"/>
        <end position="144"/>
    </location>
</feature>
<dbReference type="PANTHER" id="PTHR11360">
    <property type="entry name" value="MONOCARBOXYLATE TRANSPORTER"/>
    <property type="match status" value="1"/>
</dbReference>
<name>A0AAD5KLN5_9FUNG</name>